<dbReference type="AlphaFoldDB" id="A0A6N8JJ86"/>
<name>A0A6N8JJ86_9ACTN</name>
<organism evidence="1 2">
    <name type="scientific">Adlercreutzia mucosicola</name>
    <dbReference type="NCBI Taxonomy" id="580026"/>
    <lineage>
        <taxon>Bacteria</taxon>
        <taxon>Bacillati</taxon>
        <taxon>Actinomycetota</taxon>
        <taxon>Coriobacteriia</taxon>
        <taxon>Eggerthellales</taxon>
        <taxon>Eggerthellaceae</taxon>
        <taxon>Adlercreutzia</taxon>
    </lineage>
</organism>
<proteinExistence type="predicted"/>
<dbReference type="EMBL" id="WSRR01000001">
    <property type="protein sequence ID" value="MVX59945.1"/>
    <property type="molecule type" value="Genomic_DNA"/>
</dbReference>
<evidence type="ECO:0000313" key="1">
    <source>
        <dbReference type="EMBL" id="MVX59945.1"/>
    </source>
</evidence>
<dbReference type="RefSeq" id="WP_035021477.1">
    <property type="nucleotide sequence ID" value="NZ_JANJZH010000030.1"/>
</dbReference>
<gene>
    <name evidence="1" type="ORF">GKZ27_00430</name>
</gene>
<comment type="caution">
    <text evidence="1">The sequence shown here is derived from an EMBL/GenBank/DDBJ whole genome shotgun (WGS) entry which is preliminary data.</text>
</comment>
<keyword evidence="2" id="KW-1185">Reference proteome</keyword>
<dbReference type="OrthoDB" id="3182075at2"/>
<sequence>MGSLAMLSGCSGQKSDDQIIRDSLTSELDSIKNLDENFVNELSESIDMSQLSVYGIDGVKFMKAYLDGFDYTIDSVNVEGDTAQAQITLTCKSYTAYLQALRDAVNLRIANPDELAGKSNDDINKEIGDIVIGSLDGVGLAATQPVTITYTRDGEEWKPASSTSGDIAAALITN</sequence>
<accession>A0A6N8JJ86</accession>
<reference evidence="1 2" key="1">
    <citation type="submission" date="2019-12" db="EMBL/GenBank/DDBJ databases">
        <title>Microbes associate with the intestines of laboratory mice.</title>
        <authorList>
            <person name="Navarre W."/>
            <person name="Wong E."/>
        </authorList>
    </citation>
    <scope>NUCLEOTIDE SEQUENCE [LARGE SCALE GENOMIC DNA]</scope>
    <source>
        <strain evidence="1 2">NM66_B29</strain>
    </source>
</reference>
<evidence type="ECO:0000313" key="2">
    <source>
        <dbReference type="Proteomes" id="UP000463388"/>
    </source>
</evidence>
<dbReference type="Proteomes" id="UP000463388">
    <property type="component" value="Unassembled WGS sequence"/>
</dbReference>
<evidence type="ECO:0008006" key="3">
    <source>
        <dbReference type="Google" id="ProtNLM"/>
    </source>
</evidence>
<protein>
    <recommendedName>
        <fullName evidence="3">DUF5105 domain-containing protein</fullName>
    </recommendedName>
</protein>